<accession>A0A0K2TZP4</accession>
<reference evidence="1" key="1">
    <citation type="submission" date="2014-05" db="EMBL/GenBank/DDBJ databases">
        <authorList>
            <person name="Chronopoulou M."/>
        </authorList>
    </citation>
    <scope>NUCLEOTIDE SEQUENCE</scope>
    <source>
        <tissue evidence="1">Whole organism</tissue>
    </source>
</reference>
<dbReference type="EMBL" id="HACA01014102">
    <property type="protein sequence ID" value="CDW31463.1"/>
    <property type="molecule type" value="Transcribed_RNA"/>
</dbReference>
<organism evidence="1">
    <name type="scientific">Lepeophtheirus salmonis</name>
    <name type="common">Salmon louse</name>
    <name type="synonym">Caligus salmonis</name>
    <dbReference type="NCBI Taxonomy" id="72036"/>
    <lineage>
        <taxon>Eukaryota</taxon>
        <taxon>Metazoa</taxon>
        <taxon>Ecdysozoa</taxon>
        <taxon>Arthropoda</taxon>
        <taxon>Crustacea</taxon>
        <taxon>Multicrustacea</taxon>
        <taxon>Hexanauplia</taxon>
        <taxon>Copepoda</taxon>
        <taxon>Siphonostomatoida</taxon>
        <taxon>Caligidae</taxon>
        <taxon>Lepeophtheirus</taxon>
    </lineage>
</organism>
<feature type="non-terminal residue" evidence="1">
    <location>
        <position position="1"/>
    </location>
</feature>
<dbReference type="AlphaFoldDB" id="A0A0K2TZP4"/>
<proteinExistence type="predicted"/>
<evidence type="ECO:0000313" key="1">
    <source>
        <dbReference type="EMBL" id="CDW31463.1"/>
    </source>
</evidence>
<sequence>QNLFGLDQDQNSCRTYVTTKLVGLKLGQIRTYKPNLQNLSLK</sequence>
<protein>
    <submittedName>
        <fullName evidence="1">Uncharacterized protein</fullName>
    </submittedName>
</protein>
<name>A0A0K2TZP4_LEPSM</name>